<dbReference type="PaxDb" id="882-DVU_0880"/>
<dbReference type="STRING" id="882.DVU_0880"/>
<evidence type="ECO:0000256" key="1">
    <source>
        <dbReference type="SAM" id="MobiDB-lite"/>
    </source>
</evidence>
<sequence length="129" mass="14475">MGMVSLFHRRGEDRTTNTEPPSRRKVAVFSFTECNMAETEEMSNTTATVNVAANAPFSVDRLTLHKTNVAPLFSCNRCGMGRTETRWLEERRGICKRIVECHACGAKGIVTFRLDDDGSKWVILSISDM</sequence>
<gene>
    <name evidence="2" type="ordered locus">DVU_0880</name>
</gene>
<name>Q72DP9_NITV2</name>
<keyword evidence="3" id="KW-1185">Reference proteome</keyword>
<dbReference type="EnsemblBacteria" id="AAS95360">
    <property type="protein sequence ID" value="AAS95360"/>
    <property type="gene ID" value="DVU_0880"/>
</dbReference>
<dbReference type="PATRIC" id="fig|882.5.peg.823"/>
<dbReference type="OrthoDB" id="5458430at2"/>
<protein>
    <submittedName>
        <fullName evidence="2">Uncharacterized protein</fullName>
    </submittedName>
</protein>
<dbReference type="Proteomes" id="UP000002194">
    <property type="component" value="Chromosome"/>
</dbReference>
<dbReference type="HOGENOM" id="CLU_159857_0_0_7"/>
<organism evidence="2 3">
    <name type="scientific">Nitratidesulfovibrio vulgaris (strain ATCC 29579 / DSM 644 / CCUG 34227 / NCIMB 8303 / VKM B-1760 / Hildenborough)</name>
    <name type="common">Desulfovibrio vulgaris</name>
    <dbReference type="NCBI Taxonomy" id="882"/>
    <lineage>
        <taxon>Bacteria</taxon>
        <taxon>Pseudomonadati</taxon>
        <taxon>Thermodesulfobacteriota</taxon>
        <taxon>Desulfovibrionia</taxon>
        <taxon>Desulfovibrionales</taxon>
        <taxon>Desulfovibrionaceae</taxon>
        <taxon>Nitratidesulfovibrio</taxon>
    </lineage>
</organism>
<dbReference type="KEGG" id="dvu:DVU_0880"/>
<dbReference type="AlphaFoldDB" id="Q72DP9"/>
<evidence type="ECO:0000313" key="3">
    <source>
        <dbReference type="Proteomes" id="UP000002194"/>
    </source>
</evidence>
<evidence type="ECO:0000313" key="2">
    <source>
        <dbReference type="EMBL" id="AAS95360.1"/>
    </source>
</evidence>
<reference evidence="2 3" key="1">
    <citation type="journal article" date="2004" name="Nat. Biotechnol.">
        <title>The genome sequence of the anaerobic, sulfate-reducing bacterium Desulfovibrio vulgaris Hildenborough.</title>
        <authorList>
            <person name="Heidelberg J.F."/>
            <person name="Seshadri R."/>
            <person name="Haveman S.A."/>
            <person name="Hemme C.L."/>
            <person name="Paulsen I.T."/>
            <person name="Kolonay J.F."/>
            <person name="Eisen J.A."/>
            <person name="Ward N."/>
            <person name="Methe B."/>
            <person name="Brinkac L.M."/>
            <person name="Daugherty S.C."/>
            <person name="Deboy R.T."/>
            <person name="Dodson R.J."/>
            <person name="Durkin A.S."/>
            <person name="Madupu R."/>
            <person name="Nelson W.C."/>
            <person name="Sullivan S.A."/>
            <person name="Fouts D."/>
            <person name="Haft D.H."/>
            <person name="Selengut J."/>
            <person name="Peterson J.D."/>
            <person name="Davidsen T.M."/>
            <person name="Zafar N."/>
            <person name="Zhou L."/>
            <person name="Radune D."/>
            <person name="Dimitrov G."/>
            <person name="Hance M."/>
            <person name="Tran K."/>
            <person name="Khouri H."/>
            <person name="Gill J."/>
            <person name="Utterback T.R."/>
            <person name="Feldblyum T.V."/>
            <person name="Wall J.D."/>
            <person name="Voordouw G."/>
            <person name="Fraser C.M."/>
        </authorList>
    </citation>
    <scope>NUCLEOTIDE SEQUENCE [LARGE SCALE GENOMIC DNA]</scope>
    <source>
        <strain evidence="3">ATCC 29579 / DSM 644 / NCIMB 8303 / VKM B-1760 / Hildenborough</strain>
    </source>
</reference>
<dbReference type="EMBL" id="AE017285">
    <property type="protein sequence ID" value="AAS95360.1"/>
    <property type="molecule type" value="Genomic_DNA"/>
</dbReference>
<accession>Q72DP9</accession>
<feature type="region of interest" description="Disordered" evidence="1">
    <location>
        <begin position="1"/>
        <end position="21"/>
    </location>
</feature>
<proteinExistence type="predicted"/>